<dbReference type="Proteomes" id="UP000193920">
    <property type="component" value="Unassembled WGS sequence"/>
</dbReference>
<dbReference type="PANTHER" id="PTHR24198:SF165">
    <property type="entry name" value="ANKYRIN REPEAT-CONTAINING PROTEIN-RELATED"/>
    <property type="match status" value="1"/>
</dbReference>
<keyword evidence="2 3" id="KW-0040">ANK repeat</keyword>
<evidence type="ECO:0000313" key="6">
    <source>
        <dbReference type="Proteomes" id="UP000193920"/>
    </source>
</evidence>
<protein>
    <submittedName>
        <fullName evidence="5">Ankyrin</fullName>
    </submittedName>
</protein>
<accession>A0A1Y2AGB9</accession>
<evidence type="ECO:0000256" key="2">
    <source>
        <dbReference type="ARBA" id="ARBA00023043"/>
    </source>
</evidence>
<name>A0A1Y2AGB9_9FUNG</name>
<proteinExistence type="predicted"/>
<feature type="transmembrane region" description="Helical" evidence="4">
    <location>
        <begin position="52"/>
        <end position="77"/>
    </location>
</feature>
<dbReference type="PROSITE" id="PS50088">
    <property type="entry name" value="ANK_REPEAT"/>
    <property type="match status" value="1"/>
</dbReference>
<evidence type="ECO:0000313" key="5">
    <source>
        <dbReference type="EMBL" id="ORY21658.1"/>
    </source>
</evidence>
<evidence type="ECO:0000256" key="3">
    <source>
        <dbReference type="PROSITE-ProRule" id="PRU00023"/>
    </source>
</evidence>
<reference evidence="5 6" key="1">
    <citation type="submission" date="2016-08" db="EMBL/GenBank/DDBJ databases">
        <title>A Parts List for Fungal Cellulosomes Revealed by Comparative Genomics.</title>
        <authorList>
            <consortium name="DOE Joint Genome Institute"/>
            <person name="Haitjema C.H."/>
            <person name="Gilmore S.P."/>
            <person name="Henske J.K."/>
            <person name="Solomon K.V."/>
            <person name="De Groot R."/>
            <person name="Kuo A."/>
            <person name="Mondo S.J."/>
            <person name="Salamov A.A."/>
            <person name="Labutti K."/>
            <person name="Zhao Z."/>
            <person name="Chiniquy J."/>
            <person name="Barry K."/>
            <person name="Brewer H.M."/>
            <person name="Purvine S.O."/>
            <person name="Wright A.T."/>
            <person name="Boxma B."/>
            <person name="Van Alen T."/>
            <person name="Hackstein J.H."/>
            <person name="Baker S.E."/>
            <person name="Grigoriev I.V."/>
            <person name="O'Malley M.A."/>
        </authorList>
    </citation>
    <scope>NUCLEOTIDE SEQUENCE [LARGE SCALE GENOMIC DNA]</scope>
    <source>
        <strain evidence="5 6">G1</strain>
    </source>
</reference>
<gene>
    <name evidence="5" type="ORF">LY90DRAFT_632622</name>
</gene>
<organism evidence="5 6">
    <name type="scientific">Neocallimastix californiae</name>
    <dbReference type="NCBI Taxonomy" id="1754190"/>
    <lineage>
        <taxon>Eukaryota</taxon>
        <taxon>Fungi</taxon>
        <taxon>Fungi incertae sedis</taxon>
        <taxon>Chytridiomycota</taxon>
        <taxon>Chytridiomycota incertae sedis</taxon>
        <taxon>Neocallimastigomycetes</taxon>
        <taxon>Neocallimastigales</taxon>
        <taxon>Neocallimastigaceae</taxon>
        <taxon>Neocallimastix</taxon>
    </lineage>
</organism>
<keyword evidence="4" id="KW-0472">Membrane</keyword>
<comment type="caution">
    <text evidence="5">The sequence shown here is derived from an EMBL/GenBank/DDBJ whole genome shotgun (WGS) entry which is preliminary data.</text>
</comment>
<dbReference type="SUPFAM" id="SSF48403">
    <property type="entry name" value="Ankyrin repeat"/>
    <property type="match status" value="1"/>
</dbReference>
<dbReference type="Gene3D" id="1.25.40.20">
    <property type="entry name" value="Ankyrin repeat-containing domain"/>
    <property type="match status" value="2"/>
</dbReference>
<dbReference type="PANTHER" id="PTHR24198">
    <property type="entry name" value="ANKYRIN REPEAT AND PROTEIN KINASE DOMAIN-CONTAINING PROTEIN"/>
    <property type="match status" value="1"/>
</dbReference>
<dbReference type="Pfam" id="PF00023">
    <property type="entry name" value="Ank"/>
    <property type="match status" value="1"/>
</dbReference>
<evidence type="ECO:0000256" key="1">
    <source>
        <dbReference type="ARBA" id="ARBA00022737"/>
    </source>
</evidence>
<dbReference type="PROSITE" id="PS50297">
    <property type="entry name" value="ANK_REP_REGION"/>
    <property type="match status" value="1"/>
</dbReference>
<keyword evidence="6" id="KW-1185">Reference proteome</keyword>
<evidence type="ECO:0000256" key="4">
    <source>
        <dbReference type="SAM" id="Phobius"/>
    </source>
</evidence>
<keyword evidence="4" id="KW-0812">Transmembrane</keyword>
<feature type="repeat" description="ANK" evidence="3">
    <location>
        <begin position="163"/>
        <end position="195"/>
    </location>
</feature>
<dbReference type="STRING" id="1754190.A0A1Y2AGB9"/>
<keyword evidence="1" id="KW-0677">Repeat</keyword>
<sequence length="536" mass="62427">MNILSFIIDSGGLKIRAVNTGKDTRMEKINNQLVNNTNENDKKLKEYISTCLIFNKILSLLLRVFKVICMIFILIIISKSINEIFQLIKNNTIDLNSLEGENLYNRSFYHRAYRIINNINCSTKLDHKIINFIENFETHPVGRFTIKSYFNNKLPNVNIIDCNGNTPLVYAIKNPSLPIVEALINKGADVNYLTKKNNSDYNTIKLIFRLVINNNNKILIKLLDSGLNPNIRNSRQNLLDMAFIANNYEIFSYLLEHSTSNFNIKNISFGNIEKIIKMERLDILKFLVEVKGLNIKKFSNSNNLSLLDKAFITKNFQIYSYIMEKGPIKFKPNNFSFEHLEELVKNDELSLIQKLVDNNIDLKDYSKSGDKTIIDVAFQTNNYKMYSYLIRYGLTDFKKNSVTYYHIENIIKQGDLELLKILVNNNVDLNKFKKSQKETLLNLASKLNDKEMLAFLYKYEPNEFNYTEAFNIIFKVTKIIYDSCNSIFDIVSIFKGEEKTESGTKEPNFVRIVKKIMKIANRSFDSYHLIKELFFP</sequence>
<keyword evidence="4" id="KW-1133">Transmembrane helix</keyword>
<dbReference type="AlphaFoldDB" id="A0A1Y2AGB9"/>
<dbReference type="InterPro" id="IPR002110">
    <property type="entry name" value="Ankyrin_rpt"/>
</dbReference>
<dbReference type="EMBL" id="MCOG01000261">
    <property type="protein sequence ID" value="ORY21658.1"/>
    <property type="molecule type" value="Genomic_DNA"/>
</dbReference>
<dbReference type="SMART" id="SM00248">
    <property type="entry name" value="ANK"/>
    <property type="match status" value="7"/>
</dbReference>
<dbReference type="InterPro" id="IPR036770">
    <property type="entry name" value="Ankyrin_rpt-contain_sf"/>
</dbReference>